<dbReference type="STRING" id="1927124.BST13_02260"/>
<evidence type="ECO:0000259" key="4">
    <source>
        <dbReference type="SMART" id="SM00822"/>
    </source>
</evidence>
<protein>
    <recommendedName>
        <fullName evidence="4">Ketoreductase domain-containing protein</fullName>
    </recommendedName>
</protein>
<dbReference type="Gene3D" id="3.40.50.720">
    <property type="entry name" value="NAD(P)-binding Rossmann-like Domain"/>
    <property type="match status" value="1"/>
</dbReference>
<dbReference type="CDD" id="cd05233">
    <property type="entry name" value="SDR_c"/>
    <property type="match status" value="1"/>
</dbReference>
<organism evidence="5 6">
    <name type="scientific">Mycobacterium aquaticum</name>
    <dbReference type="NCBI Taxonomy" id="1927124"/>
    <lineage>
        <taxon>Bacteria</taxon>
        <taxon>Bacillati</taxon>
        <taxon>Actinomycetota</taxon>
        <taxon>Actinomycetes</taxon>
        <taxon>Mycobacteriales</taxon>
        <taxon>Mycobacteriaceae</taxon>
        <taxon>Mycobacterium</taxon>
    </lineage>
</organism>
<dbReference type="PANTHER" id="PTHR43008">
    <property type="entry name" value="BENZIL REDUCTASE"/>
    <property type="match status" value="1"/>
</dbReference>
<evidence type="ECO:0000313" key="5">
    <source>
        <dbReference type="EMBL" id="ORA39128.1"/>
    </source>
</evidence>
<dbReference type="Proteomes" id="UP000192448">
    <property type="component" value="Unassembled WGS sequence"/>
</dbReference>
<dbReference type="PRINTS" id="PR00081">
    <property type="entry name" value="GDHRDH"/>
</dbReference>
<keyword evidence="6" id="KW-1185">Reference proteome</keyword>
<comment type="caution">
    <text evidence="5">The sequence shown here is derived from an EMBL/GenBank/DDBJ whole genome shotgun (WGS) entry which is preliminary data.</text>
</comment>
<dbReference type="Pfam" id="PF00106">
    <property type="entry name" value="adh_short"/>
    <property type="match status" value="1"/>
</dbReference>
<dbReference type="GO" id="GO:0050664">
    <property type="term" value="F:oxidoreductase activity, acting on NAD(P)H, oxygen as acceptor"/>
    <property type="evidence" value="ECO:0007669"/>
    <property type="project" value="TreeGrafter"/>
</dbReference>
<dbReference type="PRINTS" id="PR00080">
    <property type="entry name" value="SDRFAMILY"/>
</dbReference>
<name>A0A1X0BAK2_9MYCO</name>
<dbReference type="SUPFAM" id="SSF51735">
    <property type="entry name" value="NAD(P)-binding Rossmann-fold domains"/>
    <property type="match status" value="1"/>
</dbReference>
<dbReference type="EMBL" id="MVHF01000002">
    <property type="protein sequence ID" value="ORA39128.1"/>
    <property type="molecule type" value="Genomic_DNA"/>
</dbReference>
<dbReference type="SMART" id="SM00822">
    <property type="entry name" value="PKS_KR"/>
    <property type="match status" value="1"/>
</dbReference>
<feature type="domain" description="Ketoreductase" evidence="4">
    <location>
        <begin position="9"/>
        <end position="191"/>
    </location>
</feature>
<dbReference type="InterPro" id="IPR002347">
    <property type="entry name" value="SDR_fam"/>
</dbReference>
<dbReference type="InterPro" id="IPR057326">
    <property type="entry name" value="KR_dom"/>
</dbReference>
<dbReference type="InterPro" id="IPR036291">
    <property type="entry name" value="NAD(P)-bd_dom_sf"/>
</dbReference>
<evidence type="ECO:0000256" key="3">
    <source>
        <dbReference type="RuleBase" id="RU000363"/>
    </source>
</evidence>
<gene>
    <name evidence="5" type="ORF">BST13_02260</name>
</gene>
<evidence type="ECO:0000256" key="2">
    <source>
        <dbReference type="ARBA" id="ARBA00023002"/>
    </source>
</evidence>
<dbReference type="InterPro" id="IPR020904">
    <property type="entry name" value="Sc_DH/Rdtase_CS"/>
</dbReference>
<proteinExistence type="inferred from homology"/>
<evidence type="ECO:0000313" key="6">
    <source>
        <dbReference type="Proteomes" id="UP000192448"/>
    </source>
</evidence>
<keyword evidence="2" id="KW-0560">Oxidoreductase</keyword>
<dbReference type="RefSeq" id="WP_083160220.1">
    <property type="nucleotide sequence ID" value="NZ_MVHF01000002.1"/>
</dbReference>
<dbReference type="PROSITE" id="PS00061">
    <property type="entry name" value="ADH_SHORT"/>
    <property type="match status" value="1"/>
</dbReference>
<dbReference type="OrthoDB" id="3743899at2"/>
<dbReference type="PANTHER" id="PTHR43008:SF4">
    <property type="entry name" value="CHAIN DEHYDROGENASE, PUTATIVE (AFU_ORTHOLOGUE AFUA_4G08710)-RELATED"/>
    <property type="match status" value="1"/>
</dbReference>
<accession>A0A1X0BAK2</accession>
<evidence type="ECO:0000256" key="1">
    <source>
        <dbReference type="ARBA" id="ARBA00006484"/>
    </source>
</evidence>
<comment type="similarity">
    <text evidence="1 3">Belongs to the short-chain dehydrogenases/reductases (SDR) family.</text>
</comment>
<dbReference type="AlphaFoldDB" id="A0A1X0BAK2"/>
<sequence>MSTYALKGKVILITGATGGIGTAGARALTAQGAKVVLVDLSDDAVTALAAQLPAGSSLPISADVTAVDQMSAAVNKAVAEFGHLDVVWANAGIANNPPVTLATADLTTYEKVIEVDLLGVIRTIKPALPQITENQGQVIVTGSGYSFINAVLNSAYGASKAGVEMLARSLRAELAPYGASASVLYPSWTKTPITDSTNSDELVDQLFKHAFRGPLGHFSEPEVVAAGLVTGLRKRSPRIFAPRPWAAYSALRGVLNPLTDAVLNRDNTIRSLVRQIEARRRAIPT</sequence>
<reference evidence="5 6" key="1">
    <citation type="submission" date="2017-02" db="EMBL/GenBank/DDBJ databases">
        <title>The new phylogeny of genus Mycobacterium.</title>
        <authorList>
            <person name="Tortoli E."/>
            <person name="Trovato A."/>
            <person name="Cirillo D.M."/>
        </authorList>
    </citation>
    <scope>NUCLEOTIDE SEQUENCE [LARGE SCALE GENOMIC DNA]</scope>
    <source>
        <strain evidence="5 6">RW6</strain>
    </source>
</reference>